<protein>
    <submittedName>
        <fullName evidence="1">Uncharacterized protein</fullName>
    </submittedName>
</protein>
<keyword evidence="2" id="KW-1185">Reference proteome</keyword>
<evidence type="ECO:0000313" key="1">
    <source>
        <dbReference type="EMBL" id="KAJ9070767.1"/>
    </source>
</evidence>
<accession>A0ACC2T8A3</accession>
<dbReference type="EMBL" id="QTSX02003561">
    <property type="protein sequence ID" value="KAJ9070767.1"/>
    <property type="molecule type" value="Genomic_DNA"/>
</dbReference>
<proteinExistence type="predicted"/>
<comment type="caution">
    <text evidence="1">The sequence shown here is derived from an EMBL/GenBank/DDBJ whole genome shotgun (WGS) entry which is preliminary data.</text>
</comment>
<dbReference type="Proteomes" id="UP001165960">
    <property type="component" value="Unassembled WGS sequence"/>
</dbReference>
<evidence type="ECO:0000313" key="2">
    <source>
        <dbReference type="Proteomes" id="UP001165960"/>
    </source>
</evidence>
<gene>
    <name evidence="1" type="ORF">DSO57_1004359</name>
</gene>
<name>A0ACC2T8A3_9FUNG</name>
<organism evidence="1 2">
    <name type="scientific">Entomophthora muscae</name>
    <dbReference type="NCBI Taxonomy" id="34485"/>
    <lineage>
        <taxon>Eukaryota</taxon>
        <taxon>Fungi</taxon>
        <taxon>Fungi incertae sedis</taxon>
        <taxon>Zoopagomycota</taxon>
        <taxon>Entomophthoromycotina</taxon>
        <taxon>Entomophthoromycetes</taxon>
        <taxon>Entomophthorales</taxon>
        <taxon>Entomophthoraceae</taxon>
        <taxon>Entomophthora</taxon>
    </lineage>
</organism>
<reference evidence="1" key="1">
    <citation type="submission" date="2022-04" db="EMBL/GenBank/DDBJ databases">
        <title>Genome of the entomopathogenic fungus Entomophthora muscae.</title>
        <authorList>
            <person name="Elya C."/>
            <person name="Lovett B.R."/>
            <person name="Lee E."/>
            <person name="Macias A.M."/>
            <person name="Hajek A.E."/>
            <person name="De Bivort B.L."/>
            <person name="Kasson M.T."/>
            <person name="De Fine Licht H.H."/>
            <person name="Stajich J.E."/>
        </authorList>
    </citation>
    <scope>NUCLEOTIDE SEQUENCE</scope>
    <source>
        <strain evidence="1">Berkeley</strain>
    </source>
</reference>
<sequence>MTYNFQIKYTPGKKNVFPEAISCREDLETPETSYHTHNIQQVLEHSHFLKLITTSLLYTNLSKEIQEEQLMNPPTSTTDLVTKDNICYHDNSLYVSQGPLRNQIIQAFYYTPSWVTLALPRPLKESPGVIGGPQCHSLCQSLTGLPQGRQARPGRSFIQLLLFLPGYTNSHYET</sequence>